<dbReference type="PIRSF" id="PIRSF019169">
    <property type="entry name" value="PilM"/>
    <property type="match status" value="1"/>
</dbReference>
<dbReference type="PANTHER" id="PTHR32432:SF3">
    <property type="entry name" value="ETHANOLAMINE UTILIZATION PROTEIN EUTJ"/>
    <property type="match status" value="1"/>
</dbReference>
<dbReference type="PANTHER" id="PTHR32432">
    <property type="entry name" value="CELL DIVISION PROTEIN FTSA-RELATED"/>
    <property type="match status" value="1"/>
</dbReference>
<protein>
    <submittedName>
        <fullName evidence="2">Type IV pilus assembly protein PilM</fullName>
    </submittedName>
</protein>
<dbReference type="InterPro" id="IPR050696">
    <property type="entry name" value="FtsA/MreB"/>
</dbReference>
<reference evidence="2 3" key="1">
    <citation type="submission" date="2020-08" db="EMBL/GenBank/DDBJ databases">
        <title>Acidobacteriota in marine sediments use diverse sulfur dissimilation pathways.</title>
        <authorList>
            <person name="Wasmund K."/>
        </authorList>
    </citation>
    <scope>NUCLEOTIDE SEQUENCE [LARGE SCALE GENOMIC DNA]</scope>
    <source>
        <strain evidence="2">MAG AM4</strain>
    </source>
</reference>
<dbReference type="InterPro" id="IPR003494">
    <property type="entry name" value="SHS2_FtsA"/>
</dbReference>
<dbReference type="InterPro" id="IPR005883">
    <property type="entry name" value="PilM"/>
</dbReference>
<dbReference type="InterPro" id="IPR043129">
    <property type="entry name" value="ATPase_NBD"/>
</dbReference>
<dbReference type="GO" id="GO:0051301">
    <property type="term" value="P:cell division"/>
    <property type="evidence" value="ECO:0007669"/>
    <property type="project" value="InterPro"/>
</dbReference>
<dbReference type="SMART" id="SM00842">
    <property type="entry name" value="FtsA"/>
    <property type="match status" value="1"/>
</dbReference>
<dbReference type="EMBL" id="JACXWD010000080">
    <property type="protein sequence ID" value="MBD3869378.1"/>
    <property type="molecule type" value="Genomic_DNA"/>
</dbReference>
<organism evidence="2 3">
    <name type="scientific">Candidatus Polarisedimenticola svalbardensis</name>
    <dbReference type="NCBI Taxonomy" id="2886004"/>
    <lineage>
        <taxon>Bacteria</taxon>
        <taxon>Pseudomonadati</taxon>
        <taxon>Acidobacteriota</taxon>
        <taxon>Candidatus Polarisedimenticolia</taxon>
        <taxon>Candidatus Polarisedimenticolales</taxon>
        <taxon>Candidatus Polarisedimenticolaceae</taxon>
        <taxon>Candidatus Polarisedimenticola</taxon>
    </lineage>
</organism>
<gene>
    <name evidence="2" type="primary">pilM</name>
    <name evidence="2" type="ORF">IFK94_14755</name>
</gene>
<evidence type="ECO:0000313" key="2">
    <source>
        <dbReference type="EMBL" id="MBD3869378.1"/>
    </source>
</evidence>
<accession>A0A8J6XXB6</accession>
<dbReference type="Pfam" id="PF11104">
    <property type="entry name" value="PilM_2"/>
    <property type="match status" value="1"/>
</dbReference>
<dbReference type="Gene3D" id="3.30.1490.300">
    <property type="match status" value="1"/>
</dbReference>
<name>A0A8J6XXB6_9BACT</name>
<evidence type="ECO:0000259" key="1">
    <source>
        <dbReference type="SMART" id="SM00842"/>
    </source>
</evidence>
<feature type="domain" description="SHS2" evidence="1">
    <location>
        <begin position="9"/>
        <end position="178"/>
    </location>
</feature>
<dbReference type="CDD" id="cd24049">
    <property type="entry name" value="ASKHA_NBD_PilM"/>
    <property type="match status" value="1"/>
</dbReference>
<dbReference type="NCBIfam" id="TIGR01175">
    <property type="entry name" value="pilM"/>
    <property type="match status" value="1"/>
</dbReference>
<dbReference type="Gene3D" id="3.30.420.40">
    <property type="match status" value="2"/>
</dbReference>
<dbReference type="SUPFAM" id="SSF53067">
    <property type="entry name" value="Actin-like ATPase domain"/>
    <property type="match status" value="2"/>
</dbReference>
<evidence type="ECO:0000313" key="3">
    <source>
        <dbReference type="Proteomes" id="UP000648239"/>
    </source>
</evidence>
<comment type="caution">
    <text evidence="2">The sequence shown here is derived from an EMBL/GenBank/DDBJ whole genome shotgun (WGS) entry which is preliminary data.</text>
</comment>
<dbReference type="Proteomes" id="UP000648239">
    <property type="component" value="Unassembled WGS sequence"/>
</dbReference>
<dbReference type="AlphaFoldDB" id="A0A8J6XXB6"/>
<proteinExistence type="predicted"/>
<sequence length="355" mass="38635">MFFGGSRNLVGLDIGDSSIKVVELKDRGKGRGYEVVKLGWEPLSSEAIVDGAIMDSQLVIETITRLFQRCRIKTTKVATALSGHSVIVKRISLPNMSEAELAESIQWEAEQYIPFDIDDVNLDYQILDASSLDGEGSMDVLLAAAKKDKINDYVNVITEAGLTPVVVDIAAFALQNSFEVNYEFEPHEVIALVDVGAAVSSISVLYGGTSIYWRDINTGGNAYTDAIQKELNLSAVQADQLKRGEEIDGIPYERVLPILSAVNDDVGNEIQKTLDFFKQISPTDEPLDKLCLTGGTAQVVHLKEALAQRLNTTVELLNPFKMIEPTGREATPDLVNEMMPTASVAVGLALRKAGD</sequence>